<dbReference type="Gene3D" id="3.90.25.10">
    <property type="entry name" value="UDP-galactose 4-epimerase, domain 1"/>
    <property type="match status" value="1"/>
</dbReference>
<keyword evidence="3" id="KW-1185">Reference proteome</keyword>
<sequence>MILVTGATGHFGGAVIDFLLQKVPANQVAALVRDEAKASGLKEKGISIRVGNYHDYPSLVPAFKGVDKVLLVSSSDHSDRAGQQINVINAAKEAGVKHIIYTSVATNAATTSVIPLIVDSHIATANYLKTSGLTYTLLNNNLYADVLPMFLGEKVVETGVFIPGGEGRVPYASRLDMAEAAANVLTGTGHDNKEYTIASDITYSFADIAQLLSKLADKQVAYIDAPKDAYTDTLTKAGVPQEYIGVMSGFAEAIKKNEFNLPGSELEKLLGRKPASLESYLQKTFFSRN</sequence>
<evidence type="ECO:0000313" key="3">
    <source>
        <dbReference type="Proteomes" id="UP000190166"/>
    </source>
</evidence>
<dbReference type="PANTHER" id="PTHR47129:SF1">
    <property type="entry name" value="NMRA-LIKE DOMAIN-CONTAINING PROTEIN"/>
    <property type="match status" value="1"/>
</dbReference>
<dbReference type="InterPro" id="IPR036291">
    <property type="entry name" value="NAD(P)-bd_dom_sf"/>
</dbReference>
<dbReference type="CDD" id="cd05269">
    <property type="entry name" value="TMR_SDR_a"/>
    <property type="match status" value="1"/>
</dbReference>
<dbReference type="Proteomes" id="UP000190166">
    <property type="component" value="Unassembled WGS sequence"/>
</dbReference>
<dbReference type="PANTHER" id="PTHR47129">
    <property type="entry name" value="QUINONE OXIDOREDUCTASE 2"/>
    <property type="match status" value="1"/>
</dbReference>
<dbReference type="InterPro" id="IPR008030">
    <property type="entry name" value="NmrA-like"/>
</dbReference>
<proteinExistence type="predicted"/>
<dbReference type="Pfam" id="PF05368">
    <property type="entry name" value="NmrA"/>
    <property type="match status" value="1"/>
</dbReference>
<evidence type="ECO:0000313" key="2">
    <source>
        <dbReference type="EMBL" id="SKC94983.1"/>
    </source>
</evidence>
<evidence type="ECO:0000259" key="1">
    <source>
        <dbReference type="Pfam" id="PF05368"/>
    </source>
</evidence>
<dbReference type="InterPro" id="IPR052718">
    <property type="entry name" value="NmrA-type_oxidoreductase"/>
</dbReference>
<dbReference type="EMBL" id="FUZZ01000001">
    <property type="protein sequence ID" value="SKC94983.1"/>
    <property type="molecule type" value="Genomic_DNA"/>
</dbReference>
<gene>
    <name evidence="2" type="ORF">SAMN05660461_0178</name>
</gene>
<protein>
    <submittedName>
        <fullName evidence="2">NAD(P)H dehydrogenase (Quinone)</fullName>
    </submittedName>
</protein>
<reference evidence="2 3" key="1">
    <citation type="submission" date="2017-02" db="EMBL/GenBank/DDBJ databases">
        <authorList>
            <person name="Peterson S.W."/>
        </authorList>
    </citation>
    <scope>NUCLEOTIDE SEQUENCE [LARGE SCALE GENOMIC DNA]</scope>
    <source>
        <strain evidence="2 3">DSM 18108</strain>
    </source>
</reference>
<dbReference type="SUPFAM" id="SSF51735">
    <property type="entry name" value="NAD(P)-binding Rossmann-fold domains"/>
    <property type="match status" value="1"/>
</dbReference>
<accession>A0A1T5N423</accession>
<dbReference type="STRING" id="393003.SAMN05660461_0178"/>
<dbReference type="AlphaFoldDB" id="A0A1T5N423"/>
<name>A0A1T5N423_9BACT</name>
<organism evidence="2 3">
    <name type="scientific">Chitinophaga ginsengisegetis</name>
    <dbReference type="NCBI Taxonomy" id="393003"/>
    <lineage>
        <taxon>Bacteria</taxon>
        <taxon>Pseudomonadati</taxon>
        <taxon>Bacteroidota</taxon>
        <taxon>Chitinophagia</taxon>
        <taxon>Chitinophagales</taxon>
        <taxon>Chitinophagaceae</taxon>
        <taxon>Chitinophaga</taxon>
    </lineage>
</organism>
<dbReference type="Gene3D" id="3.40.50.720">
    <property type="entry name" value="NAD(P)-binding Rossmann-like Domain"/>
    <property type="match status" value="1"/>
</dbReference>
<feature type="domain" description="NmrA-like" evidence="1">
    <location>
        <begin position="2"/>
        <end position="281"/>
    </location>
</feature>
<dbReference type="RefSeq" id="WP_079467533.1">
    <property type="nucleotide sequence ID" value="NZ_FUZZ01000001.1"/>
</dbReference>